<dbReference type="EMBL" id="LT629797">
    <property type="protein sequence ID" value="SDU75456.1"/>
    <property type="molecule type" value="Genomic_DNA"/>
</dbReference>
<gene>
    <name evidence="3" type="ORF">SAMN05216363_0035</name>
</gene>
<feature type="compositionally biased region" description="Basic and acidic residues" evidence="1">
    <location>
        <begin position="19"/>
        <end position="32"/>
    </location>
</feature>
<dbReference type="Pfam" id="PF23843">
    <property type="entry name" value="DUF7210"/>
    <property type="match status" value="1"/>
</dbReference>
<accession>A0A1H2L4N6</accession>
<keyword evidence="4" id="KW-1185">Reference proteome</keyword>
<feature type="region of interest" description="Disordered" evidence="1">
    <location>
        <begin position="1"/>
        <end position="32"/>
    </location>
</feature>
<evidence type="ECO:0000256" key="1">
    <source>
        <dbReference type="SAM" id="MobiDB-lite"/>
    </source>
</evidence>
<protein>
    <recommendedName>
        <fullName evidence="2">DUF7210 domain-containing protein</fullName>
    </recommendedName>
</protein>
<name>A0A1H2L4N6_9PSED</name>
<evidence type="ECO:0000259" key="2">
    <source>
        <dbReference type="Pfam" id="PF23843"/>
    </source>
</evidence>
<evidence type="ECO:0000313" key="4">
    <source>
        <dbReference type="Proteomes" id="UP000198675"/>
    </source>
</evidence>
<dbReference type="InterPro" id="IPR055634">
    <property type="entry name" value="DUF7210"/>
</dbReference>
<organism evidence="3 4">
    <name type="scientific">Pseudomonas sihuiensis</name>
    <dbReference type="NCBI Taxonomy" id="1274359"/>
    <lineage>
        <taxon>Bacteria</taxon>
        <taxon>Pseudomonadati</taxon>
        <taxon>Pseudomonadota</taxon>
        <taxon>Gammaproteobacteria</taxon>
        <taxon>Pseudomonadales</taxon>
        <taxon>Pseudomonadaceae</taxon>
        <taxon>Pseudomonas</taxon>
    </lineage>
</organism>
<sequence length="63" mass="6762">MSKSNSNAPAAGPALVEVTLDKPHTHKGEPFKKGDKIRVNAAERDWLIANQVIAGAEQPQAKE</sequence>
<evidence type="ECO:0000313" key="3">
    <source>
        <dbReference type="EMBL" id="SDU75456.1"/>
    </source>
</evidence>
<proteinExistence type="predicted"/>
<dbReference type="RefSeq" id="WP_092374074.1">
    <property type="nucleotide sequence ID" value="NZ_LT629797.1"/>
</dbReference>
<dbReference type="AlphaFoldDB" id="A0A1H2L4N6"/>
<dbReference type="Proteomes" id="UP000198675">
    <property type="component" value="Chromosome I"/>
</dbReference>
<feature type="domain" description="DUF7210" evidence="2">
    <location>
        <begin position="16"/>
        <end position="53"/>
    </location>
</feature>
<reference evidence="4" key="1">
    <citation type="submission" date="2016-10" db="EMBL/GenBank/DDBJ databases">
        <authorList>
            <person name="Varghese N."/>
            <person name="Submissions S."/>
        </authorList>
    </citation>
    <scope>NUCLEOTIDE SEQUENCE [LARGE SCALE GENOMIC DNA]</scope>
    <source>
        <strain evidence="4">KCTC 32246</strain>
    </source>
</reference>